<evidence type="ECO:0000313" key="3">
    <source>
        <dbReference type="Proteomes" id="UP000554482"/>
    </source>
</evidence>
<dbReference type="GO" id="GO:0016740">
    <property type="term" value="F:transferase activity"/>
    <property type="evidence" value="ECO:0007669"/>
    <property type="project" value="UniProtKB-KW"/>
</dbReference>
<dbReference type="Proteomes" id="UP000554482">
    <property type="component" value="Unassembled WGS sequence"/>
</dbReference>
<dbReference type="PANTHER" id="PTHR31896:SF43">
    <property type="entry name" value="PROTEIN ENHANCED PSEUDOMONAS SUSCEPTIBILITY 1"/>
    <property type="match status" value="1"/>
</dbReference>
<evidence type="ECO:0008006" key="4">
    <source>
        <dbReference type="Google" id="ProtNLM"/>
    </source>
</evidence>
<keyword evidence="1" id="KW-0808">Transferase</keyword>
<sequence length="445" mass="49510">MEFNLSSPATHQVRYISTHTILPATHTESTQRLELTPWDLHLLSLHAIQKGLFFHKPNGNTWLTHLKSSLSYTLDHFFPLAGRLATETHDDGDTISVFIQCNNAGAQFIHATADLTLSDVLDPLYIPRVIHNFFSPNDMINYDGQSQPLVFVQVTELIDGIFIGCTMNHIIADGSTFWHFMNSWSEICKSGSHQISSPPNLNRWFLNENDLSIRIPASTIEKSIRSYTLPHLDERMFHFTSENIAKLKAKATANTVIISSLQAVLAHVWIGVTRARNIDFDQQVSYGLLMGNRARLSPPLPATYFGNSVNSGIAIAKVGELMNGGLGFAARLLNEVVSLHVNAKICSAWEDWVKEPKLAAFDVVESKNILYTGSSPRFDMYGNDFGWGCPIAVRSGRGNKFDGKMTIYPGAIRGSMDIEACLSPETLRCLGEDSEFMEFVGIAEQ</sequence>
<accession>A0A7J6XGD7</accession>
<name>A0A7J6XGD7_THATH</name>
<evidence type="ECO:0000313" key="2">
    <source>
        <dbReference type="EMBL" id="KAF5208237.1"/>
    </source>
</evidence>
<dbReference type="Gene3D" id="3.30.559.10">
    <property type="entry name" value="Chloramphenicol acetyltransferase-like domain"/>
    <property type="match status" value="2"/>
</dbReference>
<dbReference type="OrthoDB" id="1862401at2759"/>
<organism evidence="2 3">
    <name type="scientific">Thalictrum thalictroides</name>
    <name type="common">Rue-anemone</name>
    <name type="synonym">Anemone thalictroides</name>
    <dbReference type="NCBI Taxonomy" id="46969"/>
    <lineage>
        <taxon>Eukaryota</taxon>
        <taxon>Viridiplantae</taxon>
        <taxon>Streptophyta</taxon>
        <taxon>Embryophyta</taxon>
        <taxon>Tracheophyta</taxon>
        <taxon>Spermatophyta</taxon>
        <taxon>Magnoliopsida</taxon>
        <taxon>Ranunculales</taxon>
        <taxon>Ranunculaceae</taxon>
        <taxon>Thalictroideae</taxon>
        <taxon>Thalictrum</taxon>
    </lineage>
</organism>
<dbReference type="EMBL" id="JABWDY010000273">
    <property type="protein sequence ID" value="KAF5208237.1"/>
    <property type="molecule type" value="Genomic_DNA"/>
</dbReference>
<protein>
    <recommendedName>
        <fullName evidence="4">HXXXD-type acyl-transferase family protein</fullName>
    </recommendedName>
</protein>
<dbReference type="AlphaFoldDB" id="A0A7J6XGD7"/>
<dbReference type="PANTHER" id="PTHR31896">
    <property type="entry name" value="FAMILY REGULATORY PROTEIN, PUTATIVE (AFU_ORTHOLOGUE AFUA_3G14730)-RELATED"/>
    <property type="match status" value="1"/>
</dbReference>
<dbReference type="Pfam" id="PF02458">
    <property type="entry name" value="Transferase"/>
    <property type="match status" value="1"/>
</dbReference>
<proteinExistence type="predicted"/>
<keyword evidence="3" id="KW-1185">Reference proteome</keyword>
<evidence type="ECO:0000256" key="1">
    <source>
        <dbReference type="ARBA" id="ARBA00022679"/>
    </source>
</evidence>
<dbReference type="InterPro" id="IPR023213">
    <property type="entry name" value="CAT-like_dom_sf"/>
</dbReference>
<comment type="caution">
    <text evidence="2">The sequence shown here is derived from an EMBL/GenBank/DDBJ whole genome shotgun (WGS) entry which is preliminary data.</text>
</comment>
<gene>
    <name evidence="2" type="ORF">FRX31_002175</name>
</gene>
<dbReference type="InterPro" id="IPR051283">
    <property type="entry name" value="Sec_Metabolite_Acyltrans"/>
</dbReference>
<reference evidence="2 3" key="1">
    <citation type="submission" date="2020-06" db="EMBL/GenBank/DDBJ databases">
        <title>Transcriptomic and genomic resources for Thalictrum thalictroides and T. hernandezii: Facilitating candidate gene discovery in an emerging model plant lineage.</title>
        <authorList>
            <person name="Arias T."/>
            <person name="Riano-Pachon D.M."/>
            <person name="Di Stilio V.S."/>
        </authorList>
    </citation>
    <scope>NUCLEOTIDE SEQUENCE [LARGE SCALE GENOMIC DNA]</scope>
    <source>
        <strain evidence="3">cv. WT478/WT964</strain>
        <tissue evidence="2">Leaves</tissue>
    </source>
</reference>